<evidence type="ECO:0000256" key="1">
    <source>
        <dbReference type="SAM" id="SignalP"/>
    </source>
</evidence>
<keyword evidence="3" id="KW-1185">Reference proteome</keyword>
<dbReference type="KEGG" id="aplc:110984419"/>
<dbReference type="PANTHER" id="PTHR11559">
    <property type="entry name" value="CARBOXYLESTERASE"/>
    <property type="match status" value="1"/>
</dbReference>
<feature type="chain" id="PRO_5034263981" evidence="1">
    <location>
        <begin position="21"/>
        <end position="124"/>
    </location>
</feature>
<dbReference type="SUPFAM" id="SSF53474">
    <property type="entry name" value="alpha/beta-Hydrolases"/>
    <property type="match status" value="1"/>
</dbReference>
<evidence type="ECO:0000313" key="3">
    <source>
        <dbReference type="Proteomes" id="UP000694845"/>
    </source>
</evidence>
<dbReference type="InterPro" id="IPR002018">
    <property type="entry name" value="CarbesteraseB"/>
</dbReference>
<name>A0A8B7Z5S5_ACAPL</name>
<sequence>MLRLLAVLTVAAVGPLSVECDGPRVSISGLGAVVGETVHFQHHSYPSIDTYIDVYRGIPYVEKPERFGKPQPKKPWSGDFDASQFGADCPQPGSKAASEDCLFMNIWVPNPRPRCSSSCIVIAV</sequence>
<feature type="signal peptide" evidence="1">
    <location>
        <begin position="1"/>
        <end position="20"/>
    </location>
</feature>
<dbReference type="InterPro" id="IPR029058">
    <property type="entry name" value="AB_hydrolase_fold"/>
</dbReference>
<protein>
    <submittedName>
        <fullName evidence="4">Acetylcholinesterase-like</fullName>
    </submittedName>
</protein>
<dbReference type="Gene3D" id="3.40.50.1820">
    <property type="entry name" value="alpha/beta hydrolase"/>
    <property type="match status" value="1"/>
</dbReference>
<feature type="domain" description="Carboxylesterase type B" evidence="2">
    <location>
        <begin position="23"/>
        <end position="118"/>
    </location>
</feature>
<dbReference type="InterPro" id="IPR050309">
    <property type="entry name" value="Type-B_Carboxylest/Lipase"/>
</dbReference>
<dbReference type="OrthoDB" id="19653at2759"/>
<evidence type="ECO:0000259" key="2">
    <source>
        <dbReference type="Pfam" id="PF00135"/>
    </source>
</evidence>
<organism evidence="3 4">
    <name type="scientific">Acanthaster planci</name>
    <name type="common">Crown-of-thorns starfish</name>
    <dbReference type="NCBI Taxonomy" id="133434"/>
    <lineage>
        <taxon>Eukaryota</taxon>
        <taxon>Metazoa</taxon>
        <taxon>Echinodermata</taxon>
        <taxon>Eleutherozoa</taxon>
        <taxon>Asterozoa</taxon>
        <taxon>Asteroidea</taxon>
        <taxon>Valvatacea</taxon>
        <taxon>Valvatida</taxon>
        <taxon>Acanthasteridae</taxon>
        <taxon>Acanthaster</taxon>
    </lineage>
</organism>
<reference evidence="4" key="1">
    <citation type="submission" date="2025-08" db="UniProtKB">
        <authorList>
            <consortium name="RefSeq"/>
        </authorList>
    </citation>
    <scope>IDENTIFICATION</scope>
</reference>
<gene>
    <name evidence="4" type="primary">LOC110984419</name>
</gene>
<dbReference type="AlphaFoldDB" id="A0A8B7Z5S5"/>
<keyword evidence="1" id="KW-0732">Signal</keyword>
<dbReference type="GeneID" id="110984419"/>
<proteinExistence type="predicted"/>
<dbReference type="Pfam" id="PF00135">
    <property type="entry name" value="COesterase"/>
    <property type="match status" value="1"/>
</dbReference>
<accession>A0A8B7Z5S5</accession>
<dbReference type="Proteomes" id="UP000694845">
    <property type="component" value="Unplaced"/>
</dbReference>
<evidence type="ECO:0000313" key="4">
    <source>
        <dbReference type="RefSeq" id="XP_022100312.1"/>
    </source>
</evidence>
<dbReference type="RefSeq" id="XP_022100312.1">
    <property type="nucleotide sequence ID" value="XM_022244620.1"/>
</dbReference>